<gene>
    <name evidence="3" type="ORF">C900_02707</name>
</gene>
<dbReference type="PATRIC" id="fig|1237149.3.peg.399"/>
<accession>L8K2E3</accession>
<evidence type="ECO:0000256" key="1">
    <source>
        <dbReference type="ARBA" id="ARBA00022801"/>
    </source>
</evidence>
<proteinExistence type="predicted"/>
<dbReference type="InterPro" id="IPR029069">
    <property type="entry name" value="HotDog_dom_sf"/>
</dbReference>
<protein>
    <recommendedName>
        <fullName evidence="2">Thioesterase domain-containing protein</fullName>
    </recommendedName>
</protein>
<keyword evidence="1" id="KW-0378">Hydrolase</keyword>
<evidence type="ECO:0000259" key="2">
    <source>
        <dbReference type="Pfam" id="PF03061"/>
    </source>
</evidence>
<organism evidence="3 4">
    <name type="scientific">Fulvivirga imtechensis AK7</name>
    <dbReference type="NCBI Taxonomy" id="1237149"/>
    <lineage>
        <taxon>Bacteria</taxon>
        <taxon>Pseudomonadati</taxon>
        <taxon>Bacteroidota</taxon>
        <taxon>Cytophagia</taxon>
        <taxon>Cytophagales</taxon>
        <taxon>Fulvivirgaceae</taxon>
        <taxon>Fulvivirga</taxon>
    </lineage>
</organism>
<evidence type="ECO:0000313" key="4">
    <source>
        <dbReference type="Proteomes" id="UP000011135"/>
    </source>
</evidence>
<comment type="caution">
    <text evidence="3">The sequence shown here is derived from an EMBL/GenBank/DDBJ whole genome shotgun (WGS) entry which is preliminary data.</text>
</comment>
<dbReference type="InterPro" id="IPR003736">
    <property type="entry name" value="PAAI_dom"/>
</dbReference>
<dbReference type="NCBIfam" id="TIGR00369">
    <property type="entry name" value="unchar_dom_1"/>
    <property type="match status" value="1"/>
</dbReference>
<dbReference type="Gene3D" id="3.10.129.10">
    <property type="entry name" value="Hotdog Thioesterase"/>
    <property type="match status" value="1"/>
</dbReference>
<dbReference type="GO" id="GO:0016289">
    <property type="term" value="F:acyl-CoA hydrolase activity"/>
    <property type="evidence" value="ECO:0007669"/>
    <property type="project" value="UniProtKB-ARBA"/>
</dbReference>
<dbReference type="EMBL" id="AMZN01000004">
    <property type="protein sequence ID" value="ELR73622.1"/>
    <property type="molecule type" value="Genomic_DNA"/>
</dbReference>
<dbReference type="AlphaFoldDB" id="L8K2E3"/>
<dbReference type="RefSeq" id="WP_009577844.1">
    <property type="nucleotide sequence ID" value="NZ_AMZN01000004.1"/>
</dbReference>
<dbReference type="SUPFAM" id="SSF54637">
    <property type="entry name" value="Thioesterase/thiol ester dehydrase-isomerase"/>
    <property type="match status" value="1"/>
</dbReference>
<dbReference type="STRING" id="1237149.C900_02707"/>
<dbReference type="Pfam" id="PF03061">
    <property type="entry name" value="4HBT"/>
    <property type="match status" value="1"/>
</dbReference>
<feature type="domain" description="Thioesterase" evidence="2">
    <location>
        <begin position="51"/>
        <end position="124"/>
    </location>
</feature>
<evidence type="ECO:0000313" key="3">
    <source>
        <dbReference type="EMBL" id="ELR73622.1"/>
    </source>
</evidence>
<keyword evidence="4" id="KW-1185">Reference proteome</keyword>
<sequence length="145" mass="16611">MTQEEHFQKLERMYIHEAPINKFFKPQVKISQGRAEVMMKCNTKFFHAANAMHGSVYFKMLDDAAFFAVNSLVDDAFVLTSSFNIYLLRPVVYGELKAVGEVVHNARKSFVAEAVLYNERDQEIARGSGNFVKSQIPLDEHVGYR</sequence>
<name>L8K2E3_9BACT</name>
<dbReference type="Proteomes" id="UP000011135">
    <property type="component" value="Unassembled WGS sequence"/>
</dbReference>
<dbReference type="InterPro" id="IPR006683">
    <property type="entry name" value="Thioestr_dom"/>
</dbReference>
<dbReference type="eggNOG" id="COG2050">
    <property type="taxonomic scope" value="Bacteria"/>
</dbReference>
<reference evidence="3 4" key="1">
    <citation type="submission" date="2012-12" db="EMBL/GenBank/DDBJ databases">
        <title>Genome assembly of Fulvivirga imtechensis AK7.</title>
        <authorList>
            <person name="Nupur N."/>
            <person name="Khatri I."/>
            <person name="Kumar R."/>
            <person name="Subramanian S."/>
            <person name="Pinnaka A."/>
        </authorList>
    </citation>
    <scope>NUCLEOTIDE SEQUENCE [LARGE SCALE GENOMIC DNA]</scope>
    <source>
        <strain evidence="3 4">AK7</strain>
    </source>
</reference>
<dbReference type="CDD" id="cd03443">
    <property type="entry name" value="PaaI_thioesterase"/>
    <property type="match status" value="1"/>
</dbReference>